<dbReference type="PANTHER" id="PTHR30086">
    <property type="entry name" value="ARGININE EXPORTER PROTEIN ARGO"/>
    <property type="match status" value="1"/>
</dbReference>
<dbReference type="InterPro" id="IPR001123">
    <property type="entry name" value="LeuE-type"/>
</dbReference>
<evidence type="ECO:0000256" key="5">
    <source>
        <dbReference type="ARBA" id="ARBA00023136"/>
    </source>
</evidence>
<accession>A0A1I7CJV5</accession>
<evidence type="ECO:0000256" key="3">
    <source>
        <dbReference type="ARBA" id="ARBA00022692"/>
    </source>
</evidence>
<dbReference type="RefSeq" id="WP_027262914.1">
    <property type="nucleotide sequence ID" value="NZ_FPAW01000017.1"/>
</dbReference>
<keyword evidence="4 6" id="KW-1133">Transmembrane helix</keyword>
<organism evidence="7 8">
    <name type="scientific">Sedimentitalea nanhaiensis</name>
    <dbReference type="NCBI Taxonomy" id="999627"/>
    <lineage>
        <taxon>Bacteria</taxon>
        <taxon>Pseudomonadati</taxon>
        <taxon>Pseudomonadota</taxon>
        <taxon>Alphaproteobacteria</taxon>
        <taxon>Rhodobacterales</taxon>
        <taxon>Paracoccaceae</taxon>
        <taxon>Sedimentitalea</taxon>
    </lineage>
</organism>
<dbReference type="GO" id="GO:0015171">
    <property type="term" value="F:amino acid transmembrane transporter activity"/>
    <property type="evidence" value="ECO:0007669"/>
    <property type="project" value="TreeGrafter"/>
</dbReference>
<dbReference type="Pfam" id="PF01810">
    <property type="entry name" value="LysE"/>
    <property type="match status" value="1"/>
</dbReference>
<keyword evidence="5 6" id="KW-0472">Membrane</keyword>
<dbReference type="eggNOG" id="COG1280">
    <property type="taxonomic scope" value="Bacteria"/>
</dbReference>
<gene>
    <name evidence="7" type="ORF">SAMN05216236_11746</name>
</gene>
<dbReference type="Proteomes" id="UP000182466">
    <property type="component" value="Unassembled WGS sequence"/>
</dbReference>
<feature type="transmembrane region" description="Helical" evidence="6">
    <location>
        <begin position="112"/>
        <end position="135"/>
    </location>
</feature>
<dbReference type="EMBL" id="FPAW01000017">
    <property type="protein sequence ID" value="SFT99698.1"/>
    <property type="molecule type" value="Genomic_DNA"/>
</dbReference>
<dbReference type="STRING" id="999627.SAMN05216236_11746"/>
<evidence type="ECO:0000256" key="6">
    <source>
        <dbReference type="SAM" id="Phobius"/>
    </source>
</evidence>
<keyword evidence="3 6" id="KW-0812">Transmembrane</keyword>
<keyword evidence="8" id="KW-1185">Reference proteome</keyword>
<feature type="transmembrane region" description="Helical" evidence="6">
    <location>
        <begin position="6"/>
        <end position="29"/>
    </location>
</feature>
<keyword evidence="2" id="KW-1003">Cell membrane</keyword>
<dbReference type="OrthoDB" id="9804822at2"/>
<evidence type="ECO:0000313" key="8">
    <source>
        <dbReference type="Proteomes" id="UP000182466"/>
    </source>
</evidence>
<feature type="transmembrane region" description="Helical" evidence="6">
    <location>
        <begin position="72"/>
        <end position="91"/>
    </location>
</feature>
<evidence type="ECO:0000256" key="2">
    <source>
        <dbReference type="ARBA" id="ARBA00022475"/>
    </source>
</evidence>
<sequence length="206" mass="21575">MTLSAVDLLLYASAVFILFITPGPVWMAVIARAMSGGFAAAWPLTLGVVVGDMLWPLLAILGVSWVVSEFTAAAMILKPIAALMFLTMGVLTIRNAGRVIGADSRLTRPGAWAGFTAGVVIILGNPKAVLFYMGLLPGFFDLRSLTGWDIAAIVLVSQLVPLSGNLMLAGMVSRLRAVLGSPAALRRTNLVAGILLILVGVAIPFT</sequence>
<feature type="transmembrane region" description="Helical" evidence="6">
    <location>
        <begin position="41"/>
        <end position="66"/>
    </location>
</feature>
<feature type="transmembrane region" description="Helical" evidence="6">
    <location>
        <begin position="147"/>
        <end position="168"/>
    </location>
</feature>
<feature type="transmembrane region" description="Helical" evidence="6">
    <location>
        <begin position="188"/>
        <end position="205"/>
    </location>
</feature>
<evidence type="ECO:0000256" key="1">
    <source>
        <dbReference type="ARBA" id="ARBA00004651"/>
    </source>
</evidence>
<dbReference type="AlphaFoldDB" id="A0A1I7CJV5"/>
<evidence type="ECO:0000313" key="7">
    <source>
        <dbReference type="EMBL" id="SFT99698.1"/>
    </source>
</evidence>
<dbReference type="GO" id="GO:0005886">
    <property type="term" value="C:plasma membrane"/>
    <property type="evidence" value="ECO:0007669"/>
    <property type="project" value="UniProtKB-SubCell"/>
</dbReference>
<dbReference type="PANTHER" id="PTHR30086:SF20">
    <property type="entry name" value="ARGININE EXPORTER PROTEIN ARGO-RELATED"/>
    <property type="match status" value="1"/>
</dbReference>
<protein>
    <submittedName>
        <fullName evidence="7">Threonine/homoserine/homoserine lactone efflux protein</fullName>
    </submittedName>
</protein>
<name>A0A1I7CJV5_9RHOB</name>
<proteinExistence type="predicted"/>
<comment type="subcellular location">
    <subcellularLocation>
        <location evidence="1">Cell membrane</location>
        <topology evidence="1">Multi-pass membrane protein</topology>
    </subcellularLocation>
</comment>
<evidence type="ECO:0000256" key="4">
    <source>
        <dbReference type="ARBA" id="ARBA00022989"/>
    </source>
</evidence>
<reference evidence="7 8" key="1">
    <citation type="submission" date="2016-10" db="EMBL/GenBank/DDBJ databases">
        <authorList>
            <person name="de Groot N.N."/>
        </authorList>
    </citation>
    <scope>NUCLEOTIDE SEQUENCE [LARGE SCALE GENOMIC DNA]</scope>
    <source>
        <strain evidence="7 8">CGMCC 1.10959</strain>
    </source>
</reference>